<keyword evidence="3" id="KW-1185">Reference proteome</keyword>
<organism evidence="2 3">
    <name type="scientific">Nonomuraea insulae</name>
    <dbReference type="NCBI Taxonomy" id="1616787"/>
    <lineage>
        <taxon>Bacteria</taxon>
        <taxon>Bacillati</taxon>
        <taxon>Actinomycetota</taxon>
        <taxon>Actinomycetes</taxon>
        <taxon>Streptosporangiales</taxon>
        <taxon>Streptosporangiaceae</taxon>
        <taxon>Nonomuraea</taxon>
    </lineage>
</organism>
<dbReference type="Pfam" id="PF08592">
    <property type="entry name" value="Anthrone_oxy"/>
    <property type="match status" value="1"/>
</dbReference>
<dbReference type="InterPro" id="IPR013901">
    <property type="entry name" value="Anthrone_oxy"/>
</dbReference>
<feature type="transmembrane region" description="Helical" evidence="1">
    <location>
        <begin position="132"/>
        <end position="151"/>
    </location>
</feature>
<name>A0ABW1CQA6_9ACTN</name>
<feature type="transmembrane region" description="Helical" evidence="1">
    <location>
        <begin position="52"/>
        <end position="70"/>
    </location>
</feature>
<accession>A0ABW1CQA6</accession>
<keyword evidence="1" id="KW-1133">Transmembrane helix</keyword>
<gene>
    <name evidence="2" type="ORF">ACFPZ3_29045</name>
</gene>
<dbReference type="EMBL" id="JBHSPA010000031">
    <property type="protein sequence ID" value="MFC5827929.1"/>
    <property type="molecule type" value="Genomic_DNA"/>
</dbReference>
<protein>
    <submittedName>
        <fullName evidence="2">Anthrone oxygenase family protein</fullName>
    </submittedName>
</protein>
<dbReference type="RefSeq" id="WP_379517429.1">
    <property type="nucleotide sequence ID" value="NZ_JBHSPA010000031.1"/>
</dbReference>
<proteinExistence type="predicted"/>
<reference evidence="3" key="1">
    <citation type="journal article" date="2019" name="Int. J. Syst. Evol. Microbiol.">
        <title>The Global Catalogue of Microorganisms (GCM) 10K type strain sequencing project: providing services to taxonomists for standard genome sequencing and annotation.</title>
        <authorList>
            <consortium name="The Broad Institute Genomics Platform"/>
            <consortium name="The Broad Institute Genome Sequencing Center for Infectious Disease"/>
            <person name="Wu L."/>
            <person name="Ma J."/>
        </authorList>
    </citation>
    <scope>NUCLEOTIDE SEQUENCE [LARGE SCALE GENOMIC DNA]</scope>
    <source>
        <strain evidence="3">CCUG 53903</strain>
    </source>
</reference>
<keyword evidence="1" id="KW-0812">Transmembrane</keyword>
<feature type="transmembrane region" description="Helical" evidence="1">
    <location>
        <begin position="76"/>
        <end position="97"/>
    </location>
</feature>
<comment type="caution">
    <text evidence="2">The sequence shown here is derived from an EMBL/GenBank/DDBJ whole genome shotgun (WGS) entry which is preliminary data.</text>
</comment>
<dbReference type="Proteomes" id="UP001596058">
    <property type="component" value="Unassembled WGS sequence"/>
</dbReference>
<sequence length="152" mass="16689">MIDALVPLALLGSGLAAGILLSTTLGIIPLMETFPADRYVYSHRYLWARYDPFMPICFGLTVVADVVLAVTAPDRVAQFLFAAAAVTLCCVMGISITKQVPINRWVKSIDPEALPEDFERLDPRSRWRNWNLMRTTLSCAGFALTIAAASVL</sequence>
<evidence type="ECO:0000313" key="2">
    <source>
        <dbReference type="EMBL" id="MFC5827929.1"/>
    </source>
</evidence>
<evidence type="ECO:0000256" key="1">
    <source>
        <dbReference type="SAM" id="Phobius"/>
    </source>
</evidence>
<feature type="transmembrane region" description="Helical" evidence="1">
    <location>
        <begin position="6"/>
        <end position="31"/>
    </location>
</feature>
<evidence type="ECO:0000313" key="3">
    <source>
        <dbReference type="Proteomes" id="UP001596058"/>
    </source>
</evidence>
<keyword evidence="1" id="KW-0472">Membrane</keyword>